<gene>
    <name evidence="2" type="ORF">CLV73_2798</name>
</gene>
<accession>A0A2M9C1Y8</accession>
<dbReference type="AlphaFoldDB" id="A0A2M9C1Y8"/>
<feature type="domain" description="DUF306" evidence="1">
    <location>
        <begin position="10"/>
        <end position="116"/>
    </location>
</feature>
<name>A0A2M9C1Y8_9FLAO</name>
<evidence type="ECO:0000259" key="1">
    <source>
        <dbReference type="Pfam" id="PF03724"/>
    </source>
</evidence>
<dbReference type="InterPro" id="IPR005184">
    <property type="entry name" value="DUF306_Meta_HslJ"/>
</dbReference>
<evidence type="ECO:0000313" key="3">
    <source>
        <dbReference type="Proteomes" id="UP000228740"/>
    </source>
</evidence>
<sequence length="122" mass="14124">MNTRNYQIQREWMLVSFGHFTKADLVNYKAKIDLTGKLEKGRIRATAFMGCNNISFYSEFKNNGNVNIKGLLSTMKACQNMELENEFQKKFETMTKYKVEGHFLTLSDGKGNIMKFVAADWD</sequence>
<comment type="caution">
    <text evidence="2">The sequence shown here is derived from an EMBL/GenBank/DDBJ whole genome shotgun (WGS) entry which is preliminary data.</text>
</comment>
<keyword evidence="3" id="KW-1185">Reference proteome</keyword>
<dbReference type="Gene3D" id="2.40.128.270">
    <property type="match status" value="1"/>
</dbReference>
<reference evidence="2 3" key="1">
    <citation type="submission" date="2017-11" db="EMBL/GenBank/DDBJ databases">
        <title>Genomic Encyclopedia of Archaeal and Bacterial Type Strains, Phase II (KMG-II): From Individual Species to Whole Genera.</title>
        <authorList>
            <person name="Goeker M."/>
        </authorList>
    </citation>
    <scope>NUCLEOTIDE SEQUENCE [LARGE SCALE GENOMIC DNA]</scope>
    <source>
        <strain evidence="2 3">DSM 27617</strain>
    </source>
</reference>
<evidence type="ECO:0000313" key="2">
    <source>
        <dbReference type="EMBL" id="PJJ64439.1"/>
    </source>
</evidence>
<dbReference type="Pfam" id="PF03724">
    <property type="entry name" value="META"/>
    <property type="match status" value="1"/>
</dbReference>
<organism evidence="2 3">
    <name type="scientific">Chryseobacterium geocarposphaerae</name>
    <dbReference type="NCBI Taxonomy" id="1416776"/>
    <lineage>
        <taxon>Bacteria</taxon>
        <taxon>Pseudomonadati</taxon>
        <taxon>Bacteroidota</taxon>
        <taxon>Flavobacteriia</taxon>
        <taxon>Flavobacteriales</taxon>
        <taxon>Weeksellaceae</taxon>
        <taxon>Chryseobacterium group</taxon>
        <taxon>Chryseobacterium</taxon>
    </lineage>
</organism>
<proteinExistence type="predicted"/>
<dbReference type="InterPro" id="IPR038670">
    <property type="entry name" value="HslJ-like_sf"/>
</dbReference>
<dbReference type="Proteomes" id="UP000228740">
    <property type="component" value="Unassembled WGS sequence"/>
</dbReference>
<protein>
    <submittedName>
        <fullName evidence="2">Heat shock protein HslJ</fullName>
    </submittedName>
</protein>
<keyword evidence="2" id="KW-0346">Stress response</keyword>
<dbReference type="EMBL" id="PGFD01000002">
    <property type="protein sequence ID" value="PJJ64439.1"/>
    <property type="molecule type" value="Genomic_DNA"/>
</dbReference>